<organism evidence="2 3">
    <name type="scientific">Dipteronia dyeriana</name>
    <dbReference type="NCBI Taxonomy" id="168575"/>
    <lineage>
        <taxon>Eukaryota</taxon>
        <taxon>Viridiplantae</taxon>
        <taxon>Streptophyta</taxon>
        <taxon>Embryophyta</taxon>
        <taxon>Tracheophyta</taxon>
        <taxon>Spermatophyta</taxon>
        <taxon>Magnoliopsida</taxon>
        <taxon>eudicotyledons</taxon>
        <taxon>Gunneridae</taxon>
        <taxon>Pentapetalae</taxon>
        <taxon>rosids</taxon>
        <taxon>malvids</taxon>
        <taxon>Sapindales</taxon>
        <taxon>Sapindaceae</taxon>
        <taxon>Hippocastanoideae</taxon>
        <taxon>Acereae</taxon>
        <taxon>Dipteronia</taxon>
    </lineage>
</organism>
<dbReference type="GO" id="GO:0004523">
    <property type="term" value="F:RNA-DNA hybrid ribonuclease activity"/>
    <property type="evidence" value="ECO:0007669"/>
    <property type="project" value="InterPro"/>
</dbReference>
<keyword evidence="3" id="KW-1185">Reference proteome</keyword>
<dbReference type="GO" id="GO:0003676">
    <property type="term" value="F:nucleic acid binding"/>
    <property type="evidence" value="ECO:0007669"/>
    <property type="project" value="InterPro"/>
</dbReference>
<accession>A0AAD9TZE5</accession>
<sequence>MISKRQKRSISDLRVTWMIDRFKKAPDQDYYMVNCSAVVDMGGCKIGISILIRNSKGAVMASCEQPMDANFDGPGADIMAVYKGVLFSLDCGLNPCVFESDMAVVVANILKGRPLRQILVTFWKKLLS</sequence>
<evidence type="ECO:0000259" key="1">
    <source>
        <dbReference type="Pfam" id="PF13456"/>
    </source>
</evidence>
<name>A0AAD9TZE5_9ROSI</name>
<dbReference type="AlphaFoldDB" id="A0AAD9TZE5"/>
<evidence type="ECO:0000313" key="3">
    <source>
        <dbReference type="Proteomes" id="UP001280121"/>
    </source>
</evidence>
<gene>
    <name evidence="2" type="ORF">Ddye_020251</name>
</gene>
<evidence type="ECO:0000313" key="2">
    <source>
        <dbReference type="EMBL" id="KAK2645056.1"/>
    </source>
</evidence>
<proteinExistence type="predicted"/>
<dbReference type="InterPro" id="IPR002156">
    <property type="entry name" value="RNaseH_domain"/>
</dbReference>
<protein>
    <recommendedName>
        <fullName evidence="1">RNase H type-1 domain-containing protein</fullName>
    </recommendedName>
</protein>
<feature type="domain" description="RNase H type-1" evidence="1">
    <location>
        <begin position="47"/>
        <end position="114"/>
    </location>
</feature>
<comment type="caution">
    <text evidence="2">The sequence shown here is derived from an EMBL/GenBank/DDBJ whole genome shotgun (WGS) entry which is preliminary data.</text>
</comment>
<reference evidence="2" key="1">
    <citation type="journal article" date="2023" name="Plant J.">
        <title>Genome sequences and population genomics provide insights into the demographic history, inbreeding, and mutation load of two 'living fossil' tree species of Dipteronia.</title>
        <authorList>
            <person name="Feng Y."/>
            <person name="Comes H.P."/>
            <person name="Chen J."/>
            <person name="Zhu S."/>
            <person name="Lu R."/>
            <person name="Zhang X."/>
            <person name="Li P."/>
            <person name="Qiu J."/>
            <person name="Olsen K.M."/>
            <person name="Qiu Y."/>
        </authorList>
    </citation>
    <scope>NUCLEOTIDE SEQUENCE</scope>
    <source>
        <strain evidence="2">KIB01</strain>
    </source>
</reference>
<dbReference type="EMBL" id="JANJYI010000006">
    <property type="protein sequence ID" value="KAK2645056.1"/>
    <property type="molecule type" value="Genomic_DNA"/>
</dbReference>
<dbReference type="Proteomes" id="UP001280121">
    <property type="component" value="Unassembled WGS sequence"/>
</dbReference>
<dbReference type="Pfam" id="PF13456">
    <property type="entry name" value="RVT_3"/>
    <property type="match status" value="1"/>
</dbReference>